<protein>
    <submittedName>
        <fullName evidence="3">Uncharacterized protein</fullName>
    </submittedName>
</protein>
<dbReference type="RefSeq" id="WP_108021977.1">
    <property type="nucleotide sequence ID" value="NZ_QBKR01000003.1"/>
</dbReference>
<gene>
    <name evidence="3" type="ORF">C8P63_103217</name>
</gene>
<evidence type="ECO:0000313" key="4">
    <source>
        <dbReference type="Proteomes" id="UP000244240"/>
    </source>
</evidence>
<sequence>MKKRYLIPFLTILLTLSACSPQNNGATERQMKKLTRNIAFEPSIQNALVGCRKETMEHNSTTRKKVGTKGNNARFRSRHPIHDPSLKV</sequence>
<evidence type="ECO:0000256" key="2">
    <source>
        <dbReference type="SAM" id="SignalP"/>
    </source>
</evidence>
<dbReference type="PROSITE" id="PS51257">
    <property type="entry name" value="PROKAR_LIPOPROTEIN"/>
    <property type="match status" value="1"/>
</dbReference>
<comment type="caution">
    <text evidence="3">The sequence shown here is derived from an EMBL/GenBank/DDBJ whole genome shotgun (WGS) entry which is preliminary data.</text>
</comment>
<reference evidence="3 4" key="1">
    <citation type="submission" date="2018-04" db="EMBL/GenBank/DDBJ databases">
        <title>Genomic Encyclopedia of Archaeal and Bacterial Type Strains, Phase II (KMG-II): from individual species to whole genera.</title>
        <authorList>
            <person name="Goeker M."/>
        </authorList>
    </citation>
    <scope>NUCLEOTIDE SEQUENCE [LARGE SCALE GENOMIC DNA]</scope>
    <source>
        <strain evidence="3 4">DSM 45787</strain>
    </source>
</reference>
<keyword evidence="4" id="KW-1185">Reference proteome</keyword>
<dbReference type="EMBL" id="QBKR01000003">
    <property type="protein sequence ID" value="PTX64431.1"/>
    <property type="molecule type" value="Genomic_DNA"/>
</dbReference>
<feature type="signal peptide" evidence="2">
    <location>
        <begin position="1"/>
        <end position="25"/>
    </location>
</feature>
<evidence type="ECO:0000313" key="3">
    <source>
        <dbReference type="EMBL" id="PTX64431.1"/>
    </source>
</evidence>
<name>A0A2T6C7Y2_9BACL</name>
<feature type="chain" id="PRO_5015781634" evidence="2">
    <location>
        <begin position="26"/>
        <end position="88"/>
    </location>
</feature>
<dbReference type="OrthoDB" id="5327615at2"/>
<evidence type="ECO:0000256" key="1">
    <source>
        <dbReference type="SAM" id="MobiDB-lite"/>
    </source>
</evidence>
<keyword evidence="2" id="KW-0732">Signal</keyword>
<dbReference type="Proteomes" id="UP000244240">
    <property type="component" value="Unassembled WGS sequence"/>
</dbReference>
<proteinExistence type="predicted"/>
<feature type="region of interest" description="Disordered" evidence="1">
    <location>
        <begin position="56"/>
        <end position="88"/>
    </location>
</feature>
<dbReference type="AlphaFoldDB" id="A0A2T6C7Y2"/>
<organism evidence="3 4">
    <name type="scientific">Melghirimyces profundicolus</name>
    <dbReference type="NCBI Taxonomy" id="1242148"/>
    <lineage>
        <taxon>Bacteria</taxon>
        <taxon>Bacillati</taxon>
        <taxon>Bacillota</taxon>
        <taxon>Bacilli</taxon>
        <taxon>Bacillales</taxon>
        <taxon>Thermoactinomycetaceae</taxon>
        <taxon>Melghirimyces</taxon>
    </lineage>
</organism>
<accession>A0A2T6C7Y2</accession>